<organism evidence="1 2">
    <name type="scientific">Chromobacterium aquaticum</name>
    <dbReference type="NCBI Taxonomy" id="467180"/>
    <lineage>
        <taxon>Bacteria</taxon>
        <taxon>Pseudomonadati</taxon>
        <taxon>Pseudomonadota</taxon>
        <taxon>Betaproteobacteria</taxon>
        <taxon>Neisseriales</taxon>
        <taxon>Chromobacteriaceae</taxon>
        <taxon>Chromobacterium</taxon>
    </lineage>
</organism>
<gene>
    <name evidence="1" type="ORF">ACFO0R_02525</name>
</gene>
<evidence type="ECO:0000313" key="2">
    <source>
        <dbReference type="Proteomes" id="UP001595999"/>
    </source>
</evidence>
<name>A0ABV8ZL97_9NEIS</name>
<dbReference type="Gene3D" id="2.60.120.10">
    <property type="entry name" value="Jelly Rolls"/>
    <property type="match status" value="1"/>
</dbReference>
<accession>A0ABV8ZL97</accession>
<sequence length="268" mass="30672">MNNFAEFALRLHDRLQLYSDQDKMSRAASDELRDALSSANFRIDCVERALLSMANGRHGWTNPPIFTDVTAGFVVRLLYWPAKYVGDIHTHNFWTVTGVLNNEITVVKYSKTNTSELQEVNRYYGKVGDVGYITPPCTHQAINETQTPSVTIAVFHRRHLISRDIPEVEWVERSNEERYSKGIYDRALRAHIFILDQHPGDRSLQLLDEAYDLAPIGLKLLATKAIAKHRPEVALKRLEEIIFLMGNEHPNVDEIRQVKDSLSMALTI</sequence>
<protein>
    <submittedName>
        <fullName evidence="1">Uncharacterized protein</fullName>
    </submittedName>
</protein>
<dbReference type="InterPro" id="IPR011051">
    <property type="entry name" value="RmlC_Cupin_sf"/>
</dbReference>
<dbReference type="EMBL" id="JBHSEK010000001">
    <property type="protein sequence ID" value="MFC4488483.1"/>
    <property type="molecule type" value="Genomic_DNA"/>
</dbReference>
<dbReference type="SUPFAM" id="SSF51182">
    <property type="entry name" value="RmlC-like cupins"/>
    <property type="match status" value="1"/>
</dbReference>
<dbReference type="RefSeq" id="WP_231461504.1">
    <property type="nucleotide sequence ID" value="NZ_JAJOHW010000035.1"/>
</dbReference>
<dbReference type="Proteomes" id="UP001595999">
    <property type="component" value="Unassembled WGS sequence"/>
</dbReference>
<proteinExistence type="predicted"/>
<reference evidence="2" key="1">
    <citation type="journal article" date="2019" name="Int. J. Syst. Evol. Microbiol.">
        <title>The Global Catalogue of Microorganisms (GCM) 10K type strain sequencing project: providing services to taxonomists for standard genome sequencing and annotation.</title>
        <authorList>
            <consortium name="The Broad Institute Genomics Platform"/>
            <consortium name="The Broad Institute Genome Sequencing Center for Infectious Disease"/>
            <person name="Wu L."/>
            <person name="Ma J."/>
        </authorList>
    </citation>
    <scope>NUCLEOTIDE SEQUENCE [LARGE SCALE GENOMIC DNA]</scope>
    <source>
        <strain evidence="2">CGMCC 4.7608</strain>
    </source>
</reference>
<comment type="caution">
    <text evidence="1">The sequence shown here is derived from an EMBL/GenBank/DDBJ whole genome shotgun (WGS) entry which is preliminary data.</text>
</comment>
<keyword evidence="2" id="KW-1185">Reference proteome</keyword>
<dbReference type="InterPro" id="IPR014710">
    <property type="entry name" value="RmlC-like_jellyroll"/>
</dbReference>
<evidence type="ECO:0000313" key="1">
    <source>
        <dbReference type="EMBL" id="MFC4488483.1"/>
    </source>
</evidence>